<dbReference type="AlphaFoldDB" id="A0AAU9V2G7"/>
<dbReference type="EMBL" id="CAKOGL010000028">
    <property type="protein sequence ID" value="CAH2105508.1"/>
    <property type="molecule type" value="Genomic_DNA"/>
</dbReference>
<sequence length="123" mass="14208">MAKYTFIVAFITIILQMNEARNIKSTPVSYIWNKNPPPYITYDELQYILKSRHGEDSPRPKHLTPCARAILGCCNNNVMNENCSESLKCGAYFFDDNPCEERFILEALVAAKKFYEQFNNIEA</sequence>
<keyword evidence="3" id="KW-1185">Reference proteome</keyword>
<organism evidence="2 3">
    <name type="scientific">Euphydryas editha</name>
    <name type="common">Edith's checkerspot</name>
    <dbReference type="NCBI Taxonomy" id="104508"/>
    <lineage>
        <taxon>Eukaryota</taxon>
        <taxon>Metazoa</taxon>
        <taxon>Ecdysozoa</taxon>
        <taxon>Arthropoda</taxon>
        <taxon>Hexapoda</taxon>
        <taxon>Insecta</taxon>
        <taxon>Pterygota</taxon>
        <taxon>Neoptera</taxon>
        <taxon>Endopterygota</taxon>
        <taxon>Lepidoptera</taxon>
        <taxon>Glossata</taxon>
        <taxon>Ditrysia</taxon>
        <taxon>Papilionoidea</taxon>
        <taxon>Nymphalidae</taxon>
        <taxon>Nymphalinae</taxon>
        <taxon>Euphydryas</taxon>
    </lineage>
</organism>
<feature type="chain" id="PRO_5043796133" evidence="1">
    <location>
        <begin position="21"/>
        <end position="123"/>
    </location>
</feature>
<reference evidence="2" key="1">
    <citation type="submission" date="2022-03" db="EMBL/GenBank/DDBJ databases">
        <authorList>
            <person name="Tunstrom K."/>
        </authorList>
    </citation>
    <scope>NUCLEOTIDE SEQUENCE</scope>
</reference>
<accession>A0AAU9V2G7</accession>
<protein>
    <submittedName>
        <fullName evidence="2">Uncharacterized protein</fullName>
    </submittedName>
</protein>
<evidence type="ECO:0000256" key="1">
    <source>
        <dbReference type="SAM" id="SignalP"/>
    </source>
</evidence>
<dbReference type="Proteomes" id="UP001153954">
    <property type="component" value="Unassembled WGS sequence"/>
</dbReference>
<name>A0AAU9V2G7_EUPED</name>
<comment type="caution">
    <text evidence="2">The sequence shown here is derived from an EMBL/GenBank/DDBJ whole genome shotgun (WGS) entry which is preliminary data.</text>
</comment>
<keyword evidence="1" id="KW-0732">Signal</keyword>
<feature type="signal peptide" evidence="1">
    <location>
        <begin position="1"/>
        <end position="20"/>
    </location>
</feature>
<evidence type="ECO:0000313" key="3">
    <source>
        <dbReference type="Proteomes" id="UP001153954"/>
    </source>
</evidence>
<evidence type="ECO:0000313" key="2">
    <source>
        <dbReference type="EMBL" id="CAH2105508.1"/>
    </source>
</evidence>
<gene>
    <name evidence="2" type="ORF">EEDITHA_LOCUS19759</name>
</gene>
<proteinExistence type="predicted"/>